<dbReference type="EMBL" id="JAGSOJ010000006">
    <property type="protein sequence ID" value="MCM1992529.1"/>
    <property type="molecule type" value="Genomic_DNA"/>
</dbReference>
<organism evidence="2 3">
    <name type="scientific">Oceanirhabdus seepicola</name>
    <dbReference type="NCBI Taxonomy" id="2828781"/>
    <lineage>
        <taxon>Bacteria</taxon>
        <taxon>Bacillati</taxon>
        <taxon>Bacillota</taxon>
        <taxon>Clostridia</taxon>
        <taxon>Eubacteriales</taxon>
        <taxon>Clostridiaceae</taxon>
        <taxon>Oceanirhabdus</taxon>
    </lineage>
</organism>
<sequence>MAKDKNKNNRDDNKKDKKRHDSSSQDTNINGQSNGEEKNKDNGDKNESIKDEQKAPEKEKKLSIEEEIKKKKEEELKKKIELANQFDQFKNGIYKQTGLDQVGFLDALQEAESEATIKPEATLSRVRVFLQEINQIRVELAKLDTNLAGAVFYENEVFPLLNSLFFLAGLAGDLSIVSRSLIQVSLAKNSKIEDAIDLTYRVVRLSDRVFDLLQLKMYKLVKILRVNE</sequence>
<feature type="compositionally biased region" description="Basic and acidic residues" evidence="1">
    <location>
        <begin position="1"/>
        <end position="23"/>
    </location>
</feature>
<feature type="compositionally biased region" description="Polar residues" evidence="1">
    <location>
        <begin position="24"/>
        <end position="34"/>
    </location>
</feature>
<evidence type="ECO:0000256" key="1">
    <source>
        <dbReference type="SAM" id="MobiDB-lite"/>
    </source>
</evidence>
<dbReference type="RefSeq" id="WP_250861692.1">
    <property type="nucleotide sequence ID" value="NZ_JAGSOJ010000006.1"/>
</dbReference>
<proteinExistence type="predicted"/>
<keyword evidence="3" id="KW-1185">Reference proteome</keyword>
<feature type="region of interest" description="Disordered" evidence="1">
    <location>
        <begin position="1"/>
        <end position="63"/>
    </location>
</feature>
<reference evidence="2" key="2">
    <citation type="submission" date="2021-04" db="EMBL/GenBank/DDBJ databases">
        <authorList>
            <person name="Dong X."/>
        </authorList>
    </citation>
    <scope>NUCLEOTIDE SEQUENCE</scope>
    <source>
        <strain evidence="2">ZWT</strain>
    </source>
</reference>
<dbReference type="AlphaFoldDB" id="A0A9J6P9Q4"/>
<evidence type="ECO:0000313" key="2">
    <source>
        <dbReference type="EMBL" id="MCM1992529.1"/>
    </source>
</evidence>
<evidence type="ECO:0000313" key="3">
    <source>
        <dbReference type="Proteomes" id="UP001056429"/>
    </source>
</evidence>
<reference evidence="2" key="1">
    <citation type="journal article" date="2021" name="mSystems">
        <title>Bacteria and Archaea Synergistically Convert Glycine Betaine to Biogenic Methane in the Formosa Cold Seep of the South China Sea.</title>
        <authorList>
            <person name="Li L."/>
            <person name="Zhang W."/>
            <person name="Zhang S."/>
            <person name="Song L."/>
            <person name="Sun Q."/>
            <person name="Zhang H."/>
            <person name="Xiang H."/>
            <person name="Dong X."/>
        </authorList>
    </citation>
    <scope>NUCLEOTIDE SEQUENCE</scope>
    <source>
        <strain evidence="2">ZWT</strain>
    </source>
</reference>
<protein>
    <submittedName>
        <fullName evidence="2">Uncharacterized protein</fullName>
    </submittedName>
</protein>
<name>A0A9J6P9Q4_9CLOT</name>
<feature type="compositionally biased region" description="Basic and acidic residues" evidence="1">
    <location>
        <begin position="35"/>
        <end position="63"/>
    </location>
</feature>
<comment type="caution">
    <text evidence="2">The sequence shown here is derived from an EMBL/GenBank/DDBJ whole genome shotgun (WGS) entry which is preliminary data.</text>
</comment>
<accession>A0A9J6P9Q4</accession>
<dbReference type="Proteomes" id="UP001056429">
    <property type="component" value="Unassembled WGS sequence"/>
</dbReference>
<gene>
    <name evidence="2" type="ORF">KDK92_22675</name>
</gene>